<dbReference type="Gene3D" id="3.30.70.270">
    <property type="match status" value="1"/>
</dbReference>
<dbReference type="SUPFAM" id="SSF55073">
    <property type="entry name" value="Nucleotide cyclase"/>
    <property type="match status" value="1"/>
</dbReference>
<dbReference type="Pfam" id="PF20966">
    <property type="entry name" value="MASE6"/>
    <property type="match status" value="1"/>
</dbReference>
<dbReference type="Pfam" id="PF00990">
    <property type="entry name" value="GGDEF"/>
    <property type="match status" value="1"/>
</dbReference>
<sequence length="339" mass="37846">MNQGTPEGDSDLSQRHRRELLRLLLWFTVLFSVGFIAINFSVGKYGLMAIEIAVAVFAVWLLTILPRTPNLRRWALVYMVTLLSGTMFAFASPATSITVFSWILVMPVLTHLLLGRWLGGVLSLFYLVLSASIFCWRFGTTQLMDTPGSIANIVTVTACAYLFSHVYEASRERAEQQLSVMALTDSLTGLANRTQLEQSFSRAVLQRQLPLSLVMIDLDYFKRINDEHGHATGDAVLRIIAQAMREHIRESDLACRLGGEEFCLLLPSTNPQRARRLADRLREDIETLECRHEDAVLKLTASIGVATASNPTDGLDPMLHVADQNLYRAKFAGRNCVVG</sequence>
<gene>
    <name evidence="5" type="ORF">SADO_15139</name>
</gene>
<protein>
    <recommendedName>
        <fullName evidence="1">diguanylate cyclase</fullName>
        <ecNumber evidence="1">2.7.7.65</ecNumber>
    </recommendedName>
</protein>
<feature type="transmembrane region" description="Helical" evidence="3">
    <location>
        <begin position="46"/>
        <end position="65"/>
    </location>
</feature>
<evidence type="ECO:0000313" key="5">
    <source>
        <dbReference type="EMBL" id="MES1930596.1"/>
    </source>
</evidence>
<keyword evidence="3" id="KW-0812">Transmembrane</keyword>
<keyword evidence="3" id="KW-1133">Transmembrane helix</keyword>
<evidence type="ECO:0000313" key="6">
    <source>
        <dbReference type="Proteomes" id="UP001460888"/>
    </source>
</evidence>
<feature type="transmembrane region" description="Helical" evidence="3">
    <location>
        <begin position="77"/>
        <end position="105"/>
    </location>
</feature>
<dbReference type="InterPro" id="IPR048435">
    <property type="entry name" value="MASE6"/>
</dbReference>
<dbReference type="InterPro" id="IPR050469">
    <property type="entry name" value="Diguanylate_Cyclase"/>
</dbReference>
<dbReference type="InterPro" id="IPR000160">
    <property type="entry name" value="GGDEF_dom"/>
</dbReference>
<feature type="domain" description="GGDEF" evidence="4">
    <location>
        <begin position="209"/>
        <end position="339"/>
    </location>
</feature>
<keyword evidence="3" id="KW-0472">Membrane</keyword>
<evidence type="ECO:0000256" key="3">
    <source>
        <dbReference type="SAM" id="Phobius"/>
    </source>
</evidence>
<dbReference type="InterPro" id="IPR029787">
    <property type="entry name" value="Nucleotide_cyclase"/>
</dbReference>
<dbReference type="PANTHER" id="PTHR45138">
    <property type="entry name" value="REGULATORY COMPONENTS OF SENSORY TRANSDUCTION SYSTEM"/>
    <property type="match status" value="1"/>
</dbReference>
<dbReference type="CDD" id="cd01949">
    <property type="entry name" value="GGDEF"/>
    <property type="match status" value="1"/>
</dbReference>
<reference evidence="5 6" key="1">
    <citation type="submission" date="2013-03" db="EMBL/GenBank/DDBJ databases">
        <title>Salinisphaera dokdonensis CL-ES53 Genome Sequencing.</title>
        <authorList>
            <person name="Li C."/>
            <person name="Lai Q."/>
            <person name="Shao Z."/>
        </authorList>
    </citation>
    <scope>NUCLEOTIDE SEQUENCE [LARGE SCALE GENOMIC DNA]</scope>
    <source>
        <strain evidence="5 6">CL-ES53</strain>
    </source>
</reference>
<organism evidence="5 6">
    <name type="scientific">Salinisphaera dokdonensis CL-ES53</name>
    <dbReference type="NCBI Taxonomy" id="1304272"/>
    <lineage>
        <taxon>Bacteria</taxon>
        <taxon>Pseudomonadati</taxon>
        <taxon>Pseudomonadota</taxon>
        <taxon>Gammaproteobacteria</taxon>
        <taxon>Salinisphaerales</taxon>
        <taxon>Salinisphaeraceae</taxon>
        <taxon>Salinisphaera</taxon>
    </lineage>
</organism>
<dbReference type="Proteomes" id="UP001460888">
    <property type="component" value="Unassembled WGS sequence"/>
</dbReference>
<accession>A0ABV2B425</accession>
<name>A0ABV2B425_9GAMM</name>
<proteinExistence type="predicted"/>
<feature type="transmembrane region" description="Helical" evidence="3">
    <location>
        <begin position="117"/>
        <end position="138"/>
    </location>
</feature>
<evidence type="ECO:0000256" key="2">
    <source>
        <dbReference type="ARBA" id="ARBA00034247"/>
    </source>
</evidence>
<evidence type="ECO:0000259" key="4">
    <source>
        <dbReference type="PROSITE" id="PS50887"/>
    </source>
</evidence>
<dbReference type="EMBL" id="APND01000005">
    <property type="protein sequence ID" value="MES1930596.1"/>
    <property type="molecule type" value="Genomic_DNA"/>
</dbReference>
<dbReference type="PANTHER" id="PTHR45138:SF9">
    <property type="entry name" value="DIGUANYLATE CYCLASE DGCM-RELATED"/>
    <property type="match status" value="1"/>
</dbReference>
<dbReference type="SMART" id="SM00267">
    <property type="entry name" value="GGDEF"/>
    <property type="match status" value="1"/>
</dbReference>
<comment type="caution">
    <text evidence="5">The sequence shown here is derived from an EMBL/GenBank/DDBJ whole genome shotgun (WGS) entry which is preliminary data.</text>
</comment>
<dbReference type="InterPro" id="IPR043128">
    <property type="entry name" value="Rev_trsase/Diguanyl_cyclase"/>
</dbReference>
<keyword evidence="6" id="KW-1185">Reference proteome</keyword>
<dbReference type="EC" id="2.7.7.65" evidence="1"/>
<dbReference type="PROSITE" id="PS50887">
    <property type="entry name" value="GGDEF"/>
    <property type="match status" value="1"/>
</dbReference>
<comment type="catalytic activity">
    <reaction evidence="2">
        <text>2 GTP = 3',3'-c-di-GMP + 2 diphosphate</text>
        <dbReference type="Rhea" id="RHEA:24898"/>
        <dbReference type="ChEBI" id="CHEBI:33019"/>
        <dbReference type="ChEBI" id="CHEBI:37565"/>
        <dbReference type="ChEBI" id="CHEBI:58805"/>
        <dbReference type="EC" id="2.7.7.65"/>
    </reaction>
</comment>
<feature type="transmembrane region" description="Helical" evidence="3">
    <location>
        <begin position="20"/>
        <end position="40"/>
    </location>
</feature>
<dbReference type="NCBIfam" id="TIGR00254">
    <property type="entry name" value="GGDEF"/>
    <property type="match status" value="1"/>
</dbReference>
<evidence type="ECO:0000256" key="1">
    <source>
        <dbReference type="ARBA" id="ARBA00012528"/>
    </source>
</evidence>
<feature type="transmembrane region" description="Helical" evidence="3">
    <location>
        <begin position="150"/>
        <end position="167"/>
    </location>
</feature>